<dbReference type="InterPro" id="IPR030656">
    <property type="entry name" value="ALAD_AS"/>
</dbReference>
<dbReference type="GO" id="GO:0006783">
    <property type="term" value="P:heme biosynthetic process"/>
    <property type="evidence" value="ECO:0007669"/>
    <property type="project" value="UniProtKB-KW"/>
</dbReference>
<keyword evidence="9 17" id="KW-0456">Lyase</keyword>
<dbReference type="InterPro" id="IPR001731">
    <property type="entry name" value="ALAD"/>
</dbReference>
<evidence type="ECO:0000256" key="13">
    <source>
        <dbReference type="ARBA" id="ARBA00047651"/>
    </source>
</evidence>
<dbReference type="Proteomes" id="UP001292094">
    <property type="component" value="Unassembled WGS sequence"/>
</dbReference>
<gene>
    <name evidence="19" type="ORF">Pmani_014207</name>
</gene>
<comment type="catalytic activity">
    <reaction evidence="13 17">
        <text>2 5-aminolevulinate = porphobilinogen + 2 H2O + H(+)</text>
        <dbReference type="Rhea" id="RHEA:24064"/>
        <dbReference type="ChEBI" id="CHEBI:15377"/>
        <dbReference type="ChEBI" id="CHEBI:15378"/>
        <dbReference type="ChEBI" id="CHEBI:58126"/>
        <dbReference type="ChEBI" id="CHEBI:356416"/>
        <dbReference type="EC" id="4.2.1.24"/>
    </reaction>
</comment>
<evidence type="ECO:0000256" key="11">
    <source>
        <dbReference type="ARBA" id="ARBA00025628"/>
    </source>
</evidence>
<comment type="pathway">
    <text evidence="2">Porphyrin-containing compound metabolism; protoporphyrin-IX biosynthesis; coproporphyrinogen-III from 5-aminolevulinate: step 1/4.</text>
</comment>
<feature type="binding site" evidence="15">
    <location>
        <position position="267"/>
    </location>
    <ligand>
        <name>5-aminolevulinate</name>
        <dbReference type="ChEBI" id="CHEBI:356416"/>
        <label>1</label>
    </ligand>
</feature>
<dbReference type="AlphaFoldDB" id="A0AAE1PWS4"/>
<organism evidence="19 20">
    <name type="scientific">Petrolisthes manimaculis</name>
    <dbReference type="NCBI Taxonomy" id="1843537"/>
    <lineage>
        <taxon>Eukaryota</taxon>
        <taxon>Metazoa</taxon>
        <taxon>Ecdysozoa</taxon>
        <taxon>Arthropoda</taxon>
        <taxon>Crustacea</taxon>
        <taxon>Multicrustacea</taxon>
        <taxon>Malacostraca</taxon>
        <taxon>Eumalacostraca</taxon>
        <taxon>Eucarida</taxon>
        <taxon>Decapoda</taxon>
        <taxon>Pleocyemata</taxon>
        <taxon>Anomura</taxon>
        <taxon>Galatheoidea</taxon>
        <taxon>Porcellanidae</taxon>
        <taxon>Petrolisthes</taxon>
    </lineage>
</organism>
<evidence type="ECO:0000256" key="6">
    <source>
        <dbReference type="ARBA" id="ARBA00022723"/>
    </source>
</evidence>
<dbReference type="PIRSF" id="PIRSF001415">
    <property type="entry name" value="Porphbilin_synth"/>
    <property type="match status" value="1"/>
</dbReference>
<dbReference type="Pfam" id="PF00490">
    <property type="entry name" value="ALAD"/>
    <property type="match status" value="1"/>
</dbReference>
<evidence type="ECO:0000256" key="5">
    <source>
        <dbReference type="ARBA" id="ARBA00020771"/>
    </source>
</evidence>
<feature type="active site" description="Schiff-base intermediate with substrate" evidence="14">
    <location>
        <position position="245"/>
    </location>
</feature>
<keyword evidence="7" id="KW-0862">Zinc</keyword>
<protein>
    <recommendedName>
        <fullName evidence="5 17">Delta-aminolevulinic acid dehydratase</fullName>
        <ecNumber evidence="4 17">4.2.1.24</ecNumber>
    </recommendedName>
</protein>
<name>A0AAE1PWS4_9EUCA</name>
<keyword evidence="10 17" id="KW-0627">Porphyrin biosynthesis</keyword>
<dbReference type="SUPFAM" id="SSF51569">
    <property type="entry name" value="Aldolase"/>
    <property type="match status" value="1"/>
</dbReference>
<feature type="binding site" evidence="16">
    <location>
        <position position="178"/>
    </location>
    <ligand>
        <name>Zn(2+)</name>
        <dbReference type="ChEBI" id="CHEBI:29105"/>
        <label>1</label>
        <note>catalytic</note>
    </ligand>
</feature>
<accession>A0AAE1PWS4</accession>
<evidence type="ECO:0000256" key="4">
    <source>
        <dbReference type="ARBA" id="ARBA00012053"/>
    </source>
</evidence>
<evidence type="ECO:0000256" key="2">
    <source>
        <dbReference type="ARBA" id="ARBA00004694"/>
    </source>
</evidence>
<comment type="caution">
    <text evidence="19">The sequence shown here is derived from an EMBL/GenBank/DDBJ whole genome shotgun (WGS) entry which is preliminary data.</text>
</comment>
<comment type="cofactor">
    <cofactor evidence="1">
        <name>Zn(2+)</name>
        <dbReference type="ChEBI" id="CHEBI:29105"/>
    </cofactor>
</comment>
<reference evidence="19" key="1">
    <citation type="submission" date="2023-11" db="EMBL/GenBank/DDBJ databases">
        <title>Genome assemblies of two species of porcelain crab, Petrolisthes cinctipes and Petrolisthes manimaculis (Anomura: Porcellanidae).</title>
        <authorList>
            <person name="Angst P."/>
        </authorList>
    </citation>
    <scope>NUCLEOTIDE SEQUENCE</scope>
    <source>
        <strain evidence="19">PB745_02</strain>
        <tissue evidence="19">Gill</tissue>
    </source>
</reference>
<feature type="binding site" evidence="16">
    <location>
        <position position="168"/>
    </location>
    <ligand>
        <name>Zn(2+)</name>
        <dbReference type="ChEBI" id="CHEBI:29105"/>
        <label>1</label>
        <note>catalytic</note>
    </ligand>
</feature>
<evidence type="ECO:0000256" key="8">
    <source>
        <dbReference type="ARBA" id="ARBA00023133"/>
    </source>
</evidence>
<feature type="binding site" evidence="15">
    <location>
        <position position="325"/>
    </location>
    <ligand>
        <name>5-aminolevulinate</name>
        <dbReference type="ChEBI" id="CHEBI:356416"/>
        <label>2</label>
    </ligand>
</feature>
<evidence type="ECO:0000256" key="7">
    <source>
        <dbReference type="ARBA" id="ARBA00022833"/>
    </source>
</evidence>
<feature type="binding site" evidence="16">
    <location>
        <position position="177"/>
    </location>
    <ligand>
        <name>Zn(2+)</name>
        <dbReference type="ChEBI" id="CHEBI:29105"/>
        <label>2</label>
    </ligand>
</feature>
<evidence type="ECO:0000256" key="1">
    <source>
        <dbReference type="ARBA" id="ARBA00001947"/>
    </source>
</evidence>
<evidence type="ECO:0000256" key="17">
    <source>
        <dbReference type="RuleBase" id="RU000515"/>
    </source>
</evidence>
<evidence type="ECO:0000313" key="19">
    <source>
        <dbReference type="EMBL" id="KAK4314502.1"/>
    </source>
</evidence>
<dbReference type="GO" id="GO:0005829">
    <property type="term" value="C:cytosol"/>
    <property type="evidence" value="ECO:0007669"/>
    <property type="project" value="TreeGrafter"/>
</dbReference>
<dbReference type="SMART" id="SM01004">
    <property type="entry name" value="ALAD"/>
    <property type="match status" value="1"/>
</dbReference>
<evidence type="ECO:0000256" key="18">
    <source>
        <dbReference type="RuleBase" id="RU004161"/>
    </source>
</evidence>
<feature type="binding site" evidence="15">
    <location>
        <position position="255"/>
    </location>
    <ligand>
        <name>5-aminolevulinate</name>
        <dbReference type="ChEBI" id="CHEBI:356416"/>
        <label>1</label>
    </ligand>
</feature>
<evidence type="ECO:0000256" key="15">
    <source>
        <dbReference type="PIRSR" id="PIRSR001415-2"/>
    </source>
</evidence>
<feature type="binding site" evidence="16">
    <location>
        <position position="170"/>
    </location>
    <ligand>
        <name>Zn(2+)</name>
        <dbReference type="ChEBI" id="CHEBI:29105"/>
        <label>1</label>
        <note>catalytic</note>
    </ligand>
</feature>
<dbReference type="PROSITE" id="PS00169">
    <property type="entry name" value="D_ALA_DEHYDRATASE"/>
    <property type="match status" value="1"/>
</dbReference>
<evidence type="ECO:0000256" key="14">
    <source>
        <dbReference type="PIRSR" id="PIRSR001415-1"/>
    </source>
</evidence>
<dbReference type="NCBIfam" id="NF006762">
    <property type="entry name" value="PRK09283.1"/>
    <property type="match status" value="1"/>
</dbReference>
<proteinExistence type="inferred from homology"/>
<dbReference type="GO" id="GO:0008270">
    <property type="term" value="F:zinc ion binding"/>
    <property type="evidence" value="ECO:0007669"/>
    <property type="project" value="TreeGrafter"/>
</dbReference>
<feature type="binding site" evidence="15">
    <location>
        <position position="364"/>
    </location>
    <ligand>
        <name>5-aminolevulinate</name>
        <dbReference type="ChEBI" id="CHEBI:356416"/>
        <label>2</label>
    </ligand>
</feature>
<dbReference type="InterPro" id="IPR013785">
    <property type="entry name" value="Aldolase_TIM"/>
</dbReference>
<dbReference type="EMBL" id="JAWZYT010001218">
    <property type="protein sequence ID" value="KAK4314502.1"/>
    <property type="molecule type" value="Genomic_DNA"/>
</dbReference>
<evidence type="ECO:0000256" key="16">
    <source>
        <dbReference type="PIRSR" id="PIRSR001415-4"/>
    </source>
</evidence>
<sequence>MLYRTLGAGSGITAECAGSGSSGITAECADLASLHNVLDLMMASYEPTAKRILHSGYFNPTLRKWQSSNTEIHPWNLMYPIFIVDDGDAVQPVSSLPGVNRYGINKLAAMLEALVNNGLSSVLLFGVPSNMPKDANGTSADTPDTPVIQAIKIIRSTYPDLLVACDVCLCAYTSHGHCGILNEDGVIDNAKSIKRLAQLATSYAKAGAQIIAPSDMMDGRVGAIKAALMEAGLSSRVSVLSYAVKFASSFYGPFRDAAKSAPAFGDRRCYQLPPGSSGLAAKAADRDVAEGADMLMVKPGLCYLDIVHKIKDRHPNHPMFIYQVSGEYAMLYHGAQAGALNLKVTLMEVLTSMRRAGADVIISYYTPKVLEWIKEENNI</sequence>
<dbReference type="EC" id="4.2.1.24" evidence="4 17"/>
<feature type="active site" description="Schiff-base intermediate with substrate" evidence="14">
    <location>
        <position position="298"/>
    </location>
</feature>
<dbReference type="PANTHER" id="PTHR11458">
    <property type="entry name" value="DELTA-AMINOLEVULINIC ACID DEHYDRATASE"/>
    <property type="match status" value="1"/>
</dbReference>
<feature type="binding site" evidence="16">
    <location>
        <position position="269"/>
    </location>
    <ligand>
        <name>Zn(2+)</name>
        <dbReference type="ChEBI" id="CHEBI:29105"/>
        <label>2</label>
    </ligand>
</feature>
<comment type="similarity">
    <text evidence="3 18">Belongs to the ALAD family.</text>
</comment>
<comment type="function">
    <text evidence="11">Catalyzes an early step in the biosynthesis of tetrapyrroles. Binds two molecules of 5-aminolevulinate per subunit, each at a distinct site, and catalyzes their condensation to form porphobilinogen.</text>
</comment>
<keyword evidence="6" id="KW-0479">Metal-binding</keyword>
<comment type="subunit">
    <text evidence="12">Homooctamer; active form. Homohexamer; low activity form.</text>
</comment>
<dbReference type="PRINTS" id="PR00144">
    <property type="entry name" value="DALDHYDRTASE"/>
</dbReference>
<keyword evidence="8" id="KW-0350">Heme biosynthesis</keyword>
<evidence type="ECO:0000313" key="20">
    <source>
        <dbReference type="Proteomes" id="UP001292094"/>
    </source>
</evidence>
<evidence type="ECO:0000256" key="12">
    <source>
        <dbReference type="ARBA" id="ARBA00025861"/>
    </source>
</evidence>
<dbReference type="GO" id="GO:0004655">
    <property type="term" value="F:porphobilinogen synthase activity"/>
    <property type="evidence" value="ECO:0007669"/>
    <property type="project" value="UniProtKB-EC"/>
</dbReference>
<evidence type="ECO:0000256" key="10">
    <source>
        <dbReference type="ARBA" id="ARBA00023244"/>
    </source>
</evidence>
<keyword evidence="20" id="KW-1185">Reference proteome</keyword>
<evidence type="ECO:0000256" key="9">
    <source>
        <dbReference type="ARBA" id="ARBA00023239"/>
    </source>
</evidence>
<dbReference type="Gene3D" id="3.20.20.70">
    <property type="entry name" value="Aldolase class I"/>
    <property type="match status" value="1"/>
</dbReference>
<dbReference type="FunFam" id="3.20.20.70:FF:000048">
    <property type="entry name" value="Delta-aminolevulinic acid dehydratase"/>
    <property type="match status" value="1"/>
</dbReference>
<dbReference type="PANTHER" id="PTHR11458:SF0">
    <property type="entry name" value="DELTA-AMINOLEVULINIC ACID DEHYDRATASE"/>
    <property type="match status" value="1"/>
</dbReference>
<evidence type="ECO:0000256" key="3">
    <source>
        <dbReference type="ARBA" id="ARBA00008055"/>
    </source>
</evidence>